<feature type="compositionally biased region" description="Basic and acidic residues" evidence="1">
    <location>
        <begin position="21"/>
        <end position="34"/>
    </location>
</feature>
<comment type="caution">
    <text evidence="2">The sequence shown here is derived from an EMBL/GenBank/DDBJ whole genome shotgun (WGS) entry which is preliminary data.</text>
</comment>
<dbReference type="AlphaFoldDB" id="A0A916P9Y6"/>
<evidence type="ECO:0000313" key="3">
    <source>
        <dbReference type="Proteomes" id="UP000039021"/>
    </source>
</evidence>
<dbReference type="EMBL" id="CSBK01003547">
    <property type="protein sequence ID" value="CPB01539.1"/>
    <property type="molecule type" value="Genomic_DNA"/>
</dbReference>
<evidence type="ECO:0000256" key="1">
    <source>
        <dbReference type="SAM" id="MobiDB-lite"/>
    </source>
</evidence>
<proteinExistence type="predicted"/>
<organism evidence="2 3">
    <name type="scientific">Mycobacterium tuberculosis</name>
    <dbReference type="NCBI Taxonomy" id="1773"/>
    <lineage>
        <taxon>Bacteria</taxon>
        <taxon>Bacillati</taxon>
        <taxon>Actinomycetota</taxon>
        <taxon>Actinomycetes</taxon>
        <taxon>Mycobacteriales</taxon>
        <taxon>Mycobacteriaceae</taxon>
        <taxon>Mycobacterium</taxon>
        <taxon>Mycobacterium tuberculosis complex</taxon>
    </lineage>
</organism>
<name>A0A916P9Y6_MYCTX</name>
<feature type="region of interest" description="Disordered" evidence="1">
    <location>
        <begin position="1"/>
        <end position="34"/>
    </location>
</feature>
<reference evidence="3" key="1">
    <citation type="submission" date="2015-03" db="EMBL/GenBank/DDBJ databases">
        <authorList>
            <consortium name="Pathogen Informatics"/>
        </authorList>
    </citation>
    <scope>NUCLEOTIDE SEQUENCE [LARGE SCALE GENOMIC DNA]</scope>
    <source>
        <strain evidence="3">N09902308</strain>
    </source>
</reference>
<accession>A0A916P9Y6</accession>
<gene>
    <name evidence="2" type="ORF">ERS007739_05007</name>
</gene>
<evidence type="ECO:0000313" key="2">
    <source>
        <dbReference type="EMBL" id="CPB01539.1"/>
    </source>
</evidence>
<sequence>MIPTPPSAPKAATNPMTTPEMMRDQSRRSASLRSRERLHASKIVGIILYTDPLPNPDRTNNATKQTK</sequence>
<protein>
    <submittedName>
        <fullName evidence="2">Uncharacterized protein</fullName>
    </submittedName>
</protein>
<dbReference type="Proteomes" id="UP000039021">
    <property type="component" value="Unassembled WGS sequence"/>
</dbReference>